<keyword evidence="1" id="KW-0479">Metal-binding</keyword>
<sequence>MAAASCLLTEDQFLCSICLDVFTDPVTLPCGHDVYWPISLLRSISCVSQSYFCVSSVSSCPLFCSLNL</sequence>
<dbReference type="InterPro" id="IPR027370">
    <property type="entry name" value="Znf-RING_euk"/>
</dbReference>
<name>A0A4W6DUV3_LATCA</name>
<proteinExistence type="predicted"/>
<dbReference type="InParanoid" id="A0A4W6DUV3"/>
<evidence type="ECO:0000256" key="2">
    <source>
        <dbReference type="ARBA" id="ARBA00022771"/>
    </source>
</evidence>
<feature type="domain" description="Zinc finger RING-type eukaryotic" evidence="4">
    <location>
        <begin position="15"/>
        <end position="32"/>
    </location>
</feature>
<keyword evidence="2" id="KW-0863">Zinc-finger</keyword>
<dbReference type="InterPro" id="IPR013083">
    <property type="entry name" value="Znf_RING/FYVE/PHD"/>
</dbReference>
<dbReference type="GeneTree" id="ENSGT01150000287283"/>
<keyword evidence="6" id="KW-1185">Reference proteome</keyword>
<reference evidence="5" key="2">
    <citation type="submission" date="2025-08" db="UniProtKB">
        <authorList>
            <consortium name="Ensembl"/>
        </authorList>
    </citation>
    <scope>IDENTIFICATION</scope>
</reference>
<evidence type="ECO:0000256" key="3">
    <source>
        <dbReference type="ARBA" id="ARBA00022833"/>
    </source>
</evidence>
<protein>
    <recommendedName>
        <fullName evidence="4">Zinc finger RING-type eukaryotic domain-containing protein</fullName>
    </recommendedName>
</protein>
<evidence type="ECO:0000313" key="5">
    <source>
        <dbReference type="Ensembl" id="ENSLCAP00010028707.1"/>
    </source>
</evidence>
<dbReference type="SUPFAM" id="SSF57850">
    <property type="entry name" value="RING/U-box"/>
    <property type="match status" value="1"/>
</dbReference>
<reference evidence="6" key="1">
    <citation type="submission" date="2015-09" db="EMBL/GenBank/DDBJ databases">
        <authorList>
            <person name="Sai Rama Sridatta P."/>
        </authorList>
    </citation>
    <scope>NUCLEOTIDE SEQUENCE [LARGE SCALE GENOMIC DNA]</scope>
</reference>
<dbReference type="AlphaFoldDB" id="A0A4W6DUV3"/>
<dbReference type="Pfam" id="PF13445">
    <property type="entry name" value="zf-RING_UBOX"/>
    <property type="match status" value="1"/>
</dbReference>
<evidence type="ECO:0000313" key="6">
    <source>
        <dbReference type="Proteomes" id="UP000314980"/>
    </source>
</evidence>
<keyword evidence="3" id="KW-0862">Zinc</keyword>
<evidence type="ECO:0000256" key="1">
    <source>
        <dbReference type="ARBA" id="ARBA00022723"/>
    </source>
</evidence>
<accession>A0A4W6DUV3</accession>
<evidence type="ECO:0000259" key="4">
    <source>
        <dbReference type="Pfam" id="PF13445"/>
    </source>
</evidence>
<dbReference type="Gene3D" id="3.30.40.10">
    <property type="entry name" value="Zinc/RING finger domain, C3HC4 (zinc finger)"/>
    <property type="match status" value="1"/>
</dbReference>
<dbReference type="Proteomes" id="UP000314980">
    <property type="component" value="Unassembled WGS sequence"/>
</dbReference>
<organism evidence="5 6">
    <name type="scientific">Lates calcarifer</name>
    <name type="common">Barramundi</name>
    <name type="synonym">Holocentrus calcarifer</name>
    <dbReference type="NCBI Taxonomy" id="8187"/>
    <lineage>
        <taxon>Eukaryota</taxon>
        <taxon>Metazoa</taxon>
        <taxon>Chordata</taxon>
        <taxon>Craniata</taxon>
        <taxon>Vertebrata</taxon>
        <taxon>Euteleostomi</taxon>
        <taxon>Actinopterygii</taxon>
        <taxon>Neopterygii</taxon>
        <taxon>Teleostei</taxon>
        <taxon>Neoteleostei</taxon>
        <taxon>Acanthomorphata</taxon>
        <taxon>Carangaria</taxon>
        <taxon>Carangaria incertae sedis</taxon>
        <taxon>Centropomidae</taxon>
        <taxon>Lates</taxon>
    </lineage>
</organism>
<dbReference type="Ensembl" id="ENSLCAT00010029325.1">
    <property type="protein sequence ID" value="ENSLCAP00010028707.1"/>
    <property type="gene ID" value="ENSLCAG00010013451.1"/>
</dbReference>
<dbReference type="GO" id="GO:0008270">
    <property type="term" value="F:zinc ion binding"/>
    <property type="evidence" value="ECO:0007669"/>
    <property type="project" value="UniProtKB-KW"/>
</dbReference>
<reference evidence="5" key="3">
    <citation type="submission" date="2025-09" db="UniProtKB">
        <authorList>
            <consortium name="Ensembl"/>
        </authorList>
    </citation>
    <scope>IDENTIFICATION</scope>
</reference>